<evidence type="ECO:0000259" key="2">
    <source>
        <dbReference type="Pfam" id="PF04909"/>
    </source>
</evidence>
<dbReference type="Pfam" id="PF04909">
    <property type="entry name" value="Amidohydro_2"/>
    <property type="match status" value="1"/>
</dbReference>
<feature type="domain" description="Amidohydrolase-related" evidence="2">
    <location>
        <begin position="100"/>
        <end position="334"/>
    </location>
</feature>
<gene>
    <name evidence="3" type="ORF">NZK81_04000</name>
</gene>
<evidence type="ECO:0000256" key="1">
    <source>
        <dbReference type="ARBA" id="ARBA00038310"/>
    </source>
</evidence>
<reference evidence="3" key="1">
    <citation type="submission" date="2022-09" db="EMBL/GenBank/DDBJ databases">
        <title>Novosphingobium sp. Nov., a polycyclic aromatic hydrocarbon-degrading bacterium isolated form mangrove sediments in HongKong.</title>
        <authorList>
            <person name="Hu Z."/>
        </authorList>
    </citation>
    <scope>NUCLEOTIDE SEQUENCE</scope>
    <source>
        <strain evidence="3">HK4-1</strain>
    </source>
</reference>
<accession>A0ABT2I1M8</accession>
<dbReference type="Proteomes" id="UP001165583">
    <property type="component" value="Unassembled WGS sequence"/>
</dbReference>
<protein>
    <submittedName>
        <fullName evidence="3">Amidohydrolase family protein</fullName>
    </submittedName>
</protein>
<dbReference type="InterPro" id="IPR052350">
    <property type="entry name" value="Metallo-dep_Lactonases"/>
</dbReference>
<comment type="similarity">
    <text evidence="1">Belongs to the metallo-dependent hydrolases superfamily.</text>
</comment>
<organism evidence="3 4">
    <name type="scientific">Novosphingobium mangrovi</name>
    <name type="common">ex Huang et al. 2023</name>
    <dbReference type="NCBI Taxonomy" id="2976432"/>
    <lineage>
        <taxon>Bacteria</taxon>
        <taxon>Pseudomonadati</taxon>
        <taxon>Pseudomonadota</taxon>
        <taxon>Alphaproteobacteria</taxon>
        <taxon>Sphingomonadales</taxon>
        <taxon>Sphingomonadaceae</taxon>
        <taxon>Novosphingobium</taxon>
    </lineage>
</organism>
<dbReference type="InterPro" id="IPR032466">
    <property type="entry name" value="Metal_Hydrolase"/>
</dbReference>
<name>A0ABT2I1M8_9SPHN</name>
<dbReference type="InterPro" id="IPR006680">
    <property type="entry name" value="Amidohydro-rel"/>
</dbReference>
<dbReference type="Gene3D" id="3.20.20.140">
    <property type="entry name" value="Metal-dependent hydrolases"/>
    <property type="match status" value="1"/>
</dbReference>
<dbReference type="SUPFAM" id="SSF51556">
    <property type="entry name" value="Metallo-dependent hydrolases"/>
    <property type="match status" value="1"/>
</dbReference>
<comment type="caution">
    <text evidence="3">The sequence shown here is derived from an EMBL/GenBank/DDBJ whole genome shotgun (WGS) entry which is preliminary data.</text>
</comment>
<dbReference type="EMBL" id="JANZXA010000002">
    <property type="protein sequence ID" value="MCT2398704.1"/>
    <property type="molecule type" value="Genomic_DNA"/>
</dbReference>
<dbReference type="PANTHER" id="PTHR43569:SF1">
    <property type="entry name" value="BLL3371 PROTEIN"/>
    <property type="match status" value="1"/>
</dbReference>
<dbReference type="PANTHER" id="PTHR43569">
    <property type="entry name" value="AMIDOHYDROLASE"/>
    <property type="match status" value="1"/>
</dbReference>
<evidence type="ECO:0000313" key="4">
    <source>
        <dbReference type="Proteomes" id="UP001165583"/>
    </source>
</evidence>
<keyword evidence="4" id="KW-1185">Reference proteome</keyword>
<dbReference type="RefSeq" id="WP_260044120.1">
    <property type="nucleotide sequence ID" value="NZ_JANZXA010000002.1"/>
</dbReference>
<evidence type="ECO:0000313" key="3">
    <source>
        <dbReference type="EMBL" id="MCT2398704.1"/>
    </source>
</evidence>
<sequence>MTLRVEEAAIEPDRPIVDPHLHLWDIPAVEGLPQEPQTFLLRDAARTLEACGHRITHTVFVECHAMYRAHGAPELQSLGETEFANGTAAMSASGGYGPTRISHRIVGNVDLCRGDRVEALLERHCAAAGERFRGVRMNTAYSPAGLFGGPAEPAARDRIDDPRFVEGCRILARMGLSLDVWCLHPQLEQLVRLADRVPGLTIVLDHLGTPDLRGDYASREDEAIAQWERKLTQLAERPNTRIKLSGQGMDVATLLGASTGTATSNELAEHWQARICAGIEAFTPARSMFASNFPPDQSAGSYGTIWNAFKKIAARFSEEEQDWLFRGTATEVYAIDT</sequence>
<proteinExistence type="inferred from homology"/>